<accession>A0A6A4N991</accession>
<name>A0A6A4N991_LUPAL</name>
<reference evidence="3" key="1">
    <citation type="journal article" date="2020" name="Nat. Commun.">
        <title>Genome sequence of the cluster root forming white lupin.</title>
        <authorList>
            <person name="Hufnagel B."/>
            <person name="Marques A."/>
            <person name="Soriano A."/>
            <person name="Marques L."/>
            <person name="Divol F."/>
            <person name="Doumas P."/>
            <person name="Sallet E."/>
            <person name="Mancinotti D."/>
            <person name="Carrere S."/>
            <person name="Marande W."/>
            <person name="Arribat S."/>
            <person name="Keller J."/>
            <person name="Huneau C."/>
            <person name="Blein T."/>
            <person name="Aime D."/>
            <person name="Laguerre M."/>
            <person name="Taylor J."/>
            <person name="Schubert V."/>
            <person name="Nelson M."/>
            <person name="Geu-Flores F."/>
            <person name="Crespi M."/>
            <person name="Gallardo-Guerrero K."/>
            <person name="Delaux P.-M."/>
            <person name="Salse J."/>
            <person name="Berges H."/>
            <person name="Guyot R."/>
            <person name="Gouzy J."/>
            <person name="Peret B."/>
        </authorList>
    </citation>
    <scope>NUCLEOTIDE SEQUENCE [LARGE SCALE GENOMIC DNA]</scope>
    <source>
        <strain evidence="3">cv. Amiga</strain>
    </source>
</reference>
<proteinExistence type="predicted"/>
<dbReference type="Proteomes" id="UP000447434">
    <property type="component" value="Chromosome 25"/>
</dbReference>
<protein>
    <submittedName>
        <fullName evidence="2">Uncharacterized protein</fullName>
    </submittedName>
</protein>
<evidence type="ECO:0000313" key="2">
    <source>
        <dbReference type="EMBL" id="KAE9585371.1"/>
    </source>
</evidence>
<evidence type="ECO:0000256" key="1">
    <source>
        <dbReference type="SAM" id="MobiDB-lite"/>
    </source>
</evidence>
<dbReference type="AlphaFoldDB" id="A0A6A4N991"/>
<sequence>MILFQLRHEFSLSRVYKKSKCLRAFDRRPSSPRRDTFNVQNVQDQHQMASTCYDHNTPQMVLETEITGATIARSPDESSSSEDHGQPSHAGESTQMEVDINEPLLNWEQVDWFLGSEL</sequence>
<organism evidence="2 3">
    <name type="scientific">Lupinus albus</name>
    <name type="common">White lupine</name>
    <name type="synonym">Lupinus termis</name>
    <dbReference type="NCBI Taxonomy" id="3870"/>
    <lineage>
        <taxon>Eukaryota</taxon>
        <taxon>Viridiplantae</taxon>
        <taxon>Streptophyta</taxon>
        <taxon>Embryophyta</taxon>
        <taxon>Tracheophyta</taxon>
        <taxon>Spermatophyta</taxon>
        <taxon>Magnoliopsida</taxon>
        <taxon>eudicotyledons</taxon>
        <taxon>Gunneridae</taxon>
        <taxon>Pentapetalae</taxon>
        <taxon>rosids</taxon>
        <taxon>fabids</taxon>
        <taxon>Fabales</taxon>
        <taxon>Fabaceae</taxon>
        <taxon>Papilionoideae</taxon>
        <taxon>50 kb inversion clade</taxon>
        <taxon>genistoids sensu lato</taxon>
        <taxon>core genistoids</taxon>
        <taxon>Genisteae</taxon>
        <taxon>Lupinus</taxon>
    </lineage>
</organism>
<dbReference type="OrthoDB" id="1750383at2759"/>
<feature type="region of interest" description="Disordered" evidence="1">
    <location>
        <begin position="67"/>
        <end position="96"/>
    </location>
</feature>
<keyword evidence="3" id="KW-1185">Reference proteome</keyword>
<dbReference type="EMBL" id="WOCE01000025">
    <property type="protein sequence ID" value="KAE9585371.1"/>
    <property type="molecule type" value="Genomic_DNA"/>
</dbReference>
<gene>
    <name evidence="2" type="ORF">Lalb_Chr25g0288231</name>
</gene>
<comment type="caution">
    <text evidence="2">The sequence shown here is derived from an EMBL/GenBank/DDBJ whole genome shotgun (WGS) entry which is preliminary data.</text>
</comment>
<evidence type="ECO:0000313" key="3">
    <source>
        <dbReference type="Proteomes" id="UP000447434"/>
    </source>
</evidence>